<dbReference type="OrthoDB" id="5747753at2"/>
<accession>A0A1I3TCY5</accession>
<evidence type="ECO:0000313" key="3">
    <source>
        <dbReference type="EMBL" id="SFJ68373.1"/>
    </source>
</evidence>
<evidence type="ECO:0000256" key="2">
    <source>
        <dbReference type="SAM" id="Phobius"/>
    </source>
</evidence>
<feature type="transmembrane region" description="Helical" evidence="2">
    <location>
        <begin position="617"/>
        <end position="637"/>
    </location>
</feature>
<feature type="transmembrane region" description="Helical" evidence="2">
    <location>
        <begin position="587"/>
        <end position="605"/>
    </location>
</feature>
<dbReference type="Proteomes" id="UP000199518">
    <property type="component" value="Unassembled WGS sequence"/>
</dbReference>
<feature type="transmembrane region" description="Helical" evidence="2">
    <location>
        <begin position="830"/>
        <end position="848"/>
    </location>
</feature>
<dbReference type="AlphaFoldDB" id="A0A1I3TCY5"/>
<feature type="transmembrane region" description="Helical" evidence="2">
    <location>
        <begin position="657"/>
        <end position="676"/>
    </location>
</feature>
<keyword evidence="4" id="KW-1185">Reference proteome</keyword>
<name>A0A1I3TCY5_9PLAN</name>
<dbReference type="RefSeq" id="WP_092057158.1">
    <property type="nucleotide sequence ID" value="NZ_FOQD01000029.1"/>
</dbReference>
<keyword evidence="2" id="KW-0812">Transmembrane</keyword>
<gene>
    <name evidence="3" type="ORF">SAMN05421753_12910</name>
</gene>
<proteinExistence type="predicted"/>
<feature type="region of interest" description="Disordered" evidence="1">
    <location>
        <begin position="226"/>
        <end position="259"/>
    </location>
</feature>
<evidence type="ECO:0000256" key="1">
    <source>
        <dbReference type="SAM" id="MobiDB-lite"/>
    </source>
</evidence>
<keyword evidence="2" id="KW-0472">Membrane</keyword>
<feature type="compositionally biased region" description="Polar residues" evidence="1">
    <location>
        <begin position="234"/>
        <end position="248"/>
    </location>
</feature>
<protein>
    <submittedName>
        <fullName evidence="3">Uncharacterized protein</fullName>
    </submittedName>
</protein>
<keyword evidence="2" id="KW-1133">Transmembrane helix</keyword>
<sequence>METAQQLQQILWSVEPAAHLVEPRVLRRVIRMDRNLQGLRLLIPHSFSYTIERDRLLTFVDLSELEIAPGSDLPRLLILLPRPEDDPRHPRDLAALAARYHRMLFHAAVHMELENRVARKGLDSAWAELRRDQLGDVEFAEIREVLLKDDYLFPSPTDADVYIEFAALYLELRYFAPHEVRLHFPALRDWEAIDKVLQQDLDHFALFERLRLSPALLSDDLEATQEMPAASGKSARTSRSRMSLSQFRGKQAKAERASATGNSVKAALTHLRSSRRAPAGHEDEALAAAQMELKHLAGRLQAVLQLTPEETEQWSEALRPLLQPAADGFWTNEARLLYDLQKVCLEQERGVYRLDLVDWVKTLGQRPIRRPLPLMQEALTLRHLRTIRRRVTVARIDAAERSRLSILLNNVLPQVETRSRDRLRTIILEVFDKVGLVPQNVPEQVARRKVVEELLDRVVDRSYFSMSDLRDTLSKNNLKLPDVTTLSDLAFGDCLLRADRRFEAVLDGVYRPGAIYQRWPQTLSSLVFGTRPGRFLAQHLFIPFGGAYLTIMFLEHVAAWFTGTPHAPPVGQTGDAHVAAAAHAGPSYWLIAGVLLLGTWISLLIHQPAFREWNVTLLSRLWRLVTMLVIDVPTIVLNSEYMQRILASRAFRVLRDYVLEPAVCILIMWFPAWLMGYQWSRRFLVELYLGTALFLTSPVGRYTSELTIDFLMRAWHELKINVFSALIGWIIDLFDSLLVNLERLVYTVDEFLRFRAGDNPVLQAVKLAGGVVWFFVAYVVVFVFTLLVEPQINPIKHFPVVTVSHKVILPTGPMLVRELTPYLGKTQANTLVWTTIWLIPGVFGFLVWELKENWRLYAANRRPRLGCESIGLHGETMLQLLRPGFHSGTLPKAFAALRRESRKVKDVDANWVLRKWAAIVHVEESVRHFVERELLHLLEEASVTSPCNWTVLNVRAATNRIDVDLSDRLRPDQAARLTWEHDDATLVGSVRPSGLLAELPPDVLDYVVVAMSGLFQRAGVEVLQGPVPLQIDPNFPWTTWVQIWTPSKAIAFLPDARTETATVAIADVSEGAELGEPTA</sequence>
<evidence type="ECO:0000313" key="4">
    <source>
        <dbReference type="Proteomes" id="UP000199518"/>
    </source>
</evidence>
<reference evidence="4" key="1">
    <citation type="submission" date="2016-10" db="EMBL/GenBank/DDBJ databases">
        <authorList>
            <person name="Varghese N."/>
            <person name="Submissions S."/>
        </authorList>
    </citation>
    <scope>NUCLEOTIDE SEQUENCE [LARGE SCALE GENOMIC DNA]</scope>
    <source>
        <strain evidence="4">DSM 26348</strain>
    </source>
</reference>
<organism evidence="3 4">
    <name type="scientific">Planctomicrobium piriforme</name>
    <dbReference type="NCBI Taxonomy" id="1576369"/>
    <lineage>
        <taxon>Bacteria</taxon>
        <taxon>Pseudomonadati</taxon>
        <taxon>Planctomycetota</taxon>
        <taxon>Planctomycetia</taxon>
        <taxon>Planctomycetales</taxon>
        <taxon>Planctomycetaceae</taxon>
        <taxon>Planctomicrobium</taxon>
    </lineage>
</organism>
<dbReference type="EMBL" id="FOQD01000029">
    <property type="protein sequence ID" value="SFJ68373.1"/>
    <property type="molecule type" value="Genomic_DNA"/>
</dbReference>
<feature type="transmembrane region" description="Helical" evidence="2">
    <location>
        <begin position="767"/>
        <end position="788"/>
    </location>
</feature>